<comment type="catalytic activity">
    <reaction evidence="16 18 20">
        <text>L-threonyl-[protein] + FAD = FMN-L-threonyl-[protein] + AMP + H(+)</text>
        <dbReference type="Rhea" id="RHEA:36847"/>
        <dbReference type="Rhea" id="RHEA-COMP:11060"/>
        <dbReference type="Rhea" id="RHEA-COMP:11061"/>
        <dbReference type="ChEBI" id="CHEBI:15378"/>
        <dbReference type="ChEBI" id="CHEBI:30013"/>
        <dbReference type="ChEBI" id="CHEBI:57692"/>
        <dbReference type="ChEBI" id="CHEBI:74257"/>
        <dbReference type="ChEBI" id="CHEBI:456215"/>
        <dbReference type="EC" id="2.7.1.180"/>
    </reaction>
</comment>
<dbReference type="Proteomes" id="UP000295169">
    <property type="component" value="Unassembled WGS sequence"/>
</dbReference>
<proteinExistence type="inferred from homology"/>
<evidence type="ECO:0000256" key="10">
    <source>
        <dbReference type="ARBA" id="ARBA00022827"/>
    </source>
</evidence>
<evidence type="ECO:0000256" key="3">
    <source>
        <dbReference type="ARBA" id="ARBA00016337"/>
    </source>
</evidence>
<dbReference type="AlphaFoldDB" id="A0A4R1PKP8"/>
<keyword evidence="14 20" id="KW-0449">Lipoprotein</keyword>
<evidence type="ECO:0000256" key="16">
    <source>
        <dbReference type="ARBA" id="ARBA00048540"/>
    </source>
</evidence>
<evidence type="ECO:0000313" key="22">
    <source>
        <dbReference type="Proteomes" id="UP000295169"/>
    </source>
</evidence>
<evidence type="ECO:0000256" key="12">
    <source>
        <dbReference type="ARBA" id="ARBA00023136"/>
    </source>
</evidence>
<feature type="binding site" evidence="19">
    <location>
        <position position="288"/>
    </location>
    <ligand>
        <name>Mg(2+)</name>
        <dbReference type="ChEBI" id="CHEBI:18420"/>
    </ligand>
</feature>
<keyword evidence="8 18" id="KW-0479">Metal-binding</keyword>
<dbReference type="GO" id="GO:0016740">
    <property type="term" value="F:transferase activity"/>
    <property type="evidence" value="ECO:0007669"/>
    <property type="project" value="UniProtKB-UniRule"/>
</dbReference>
<keyword evidence="7 18" id="KW-0808">Transferase</keyword>
<dbReference type="PIRSF" id="PIRSF006268">
    <property type="entry name" value="ApbE"/>
    <property type="match status" value="1"/>
</dbReference>
<dbReference type="GO" id="GO:0046872">
    <property type="term" value="F:metal ion binding"/>
    <property type="evidence" value="ECO:0007669"/>
    <property type="project" value="UniProtKB-UniRule"/>
</dbReference>
<evidence type="ECO:0000256" key="13">
    <source>
        <dbReference type="ARBA" id="ARBA00023139"/>
    </source>
</evidence>
<keyword evidence="9 20" id="KW-0732">Signal</keyword>
<accession>A0A4R1PKP8</accession>
<evidence type="ECO:0000256" key="19">
    <source>
        <dbReference type="PIRSR" id="PIRSR006268-2"/>
    </source>
</evidence>
<evidence type="ECO:0000256" key="4">
    <source>
        <dbReference type="ARBA" id="ARBA00022475"/>
    </source>
</evidence>
<dbReference type="EMBL" id="SMMU01000011">
    <property type="protein sequence ID" value="TCL31655.1"/>
    <property type="molecule type" value="Genomic_DNA"/>
</dbReference>
<gene>
    <name evidence="21" type="ORF">EV691_11147</name>
</gene>
<dbReference type="Pfam" id="PF02424">
    <property type="entry name" value="ApbE"/>
    <property type="match status" value="1"/>
</dbReference>
<comment type="caution">
    <text evidence="21">The sequence shown here is derived from an EMBL/GenBank/DDBJ whole genome shotgun (WGS) entry which is preliminary data.</text>
</comment>
<keyword evidence="5 20" id="KW-0997">Cell inner membrane</keyword>
<dbReference type="Gene3D" id="3.10.520.10">
    <property type="entry name" value="ApbE-like domains"/>
    <property type="match status" value="1"/>
</dbReference>
<dbReference type="SUPFAM" id="SSF143631">
    <property type="entry name" value="ApbE-like"/>
    <property type="match status" value="1"/>
</dbReference>
<protein>
    <recommendedName>
        <fullName evidence="3 18">FAD:protein FMN transferase</fullName>
        <ecNumber evidence="2 18">2.7.1.180</ecNumber>
    </recommendedName>
    <alternativeName>
        <fullName evidence="15 18">Flavin transferase</fullName>
    </alternativeName>
</protein>
<dbReference type="GO" id="GO:0005886">
    <property type="term" value="C:plasma membrane"/>
    <property type="evidence" value="ECO:0007669"/>
    <property type="project" value="UniProtKB-SubCell"/>
</dbReference>
<evidence type="ECO:0000313" key="21">
    <source>
        <dbReference type="EMBL" id="TCL31655.1"/>
    </source>
</evidence>
<dbReference type="PANTHER" id="PTHR30040:SF2">
    <property type="entry name" value="FAD:PROTEIN FMN TRANSFERASE"/>
    <property type="match status" value="1"/>
</dbReference>
<comment type="cofactor">
    <cofactor evidence="19">
        <name>Mg(2+)</name>
        <dbReference type="ChEBI" id="CHEBI:18420"/>
    </cofactor>
    <cofactor evidence="19">
        <name>Mn(2+)</name>
        <dbReference type="ChEBI" id="CHEBI:29035"/>
    </cofactor>
    <text evidence="19">Magnesium. Can also use manganese.</text>
</comment>
<evidence type="ECO:0000256" key="8">
    <source>
        <dbReference type="ARBA" id="ARBA00022723"/>
    </source>
</evidence>
<comment type="similarity">
    <text evidence="1 18 20">Belongs to the ApbE family.</text>
</comment>
<evidence type="ECO:0000256" key="9">
    <source>
        <dbReference type="ARBA" id="ARBA00022729"/>
    </source>
</evidence>
<evidence type="ECO:0000256" key="1">
    <source>
        <dbReference type="ARBA" id="ARBA00008282"/>
    </source>
</evidence>
<evidence type="ECO:0000256" key="5">
    <source>
        <dbReference type="ARBA" id="ARBA00022519"/>
    </source>
</evidence>
<evidence type="ECO:0000256" key="15">
    <source>
        <dbReference type="ARBA" id="ARBA00031306"/>
    </source>
</evidence>
<evidence type="ECO:0000256" key="17">
    <source>
        <dbReference type="ARBA" id="ARBA00060485"/>
    </source>
</evidence>
<comment type="function">
    <text evidence="20">Flavin transferase that catalyzes the transfer of the FMN moiety of FAD and its covalent binding to the hydroxyl group of a threonine residue in a target flavoprotein.</text>
</comment>
<dbReference type="FunFam" id="3.10.520.10:FF:000001">
    <property type="entry name" value="FAD:protein FMN transferase"/>
    <property type="match status" value="1"/>
</dbReference>
<evidence type="ECO:0000256" key="7">
    <source>
        <dbReference type="ARBA" id="ARBA00022679"/>
    </source>
</evidence>
<dbReference type="EC" id="2.7.1.180" evidence="2 18"/>
<comment type="subcellular location">
    <subcellularLocation>
        <location evidence="17 20">Cell inner membrane</location>
        <topology evidence="17 20">Lipid-anchor</topology>
        <orientation evidence="17 20">Periplasmic side</orientation>
    </subcellularLocation>
</comment>
<keyword evidence="13" id="KW-0564">Palmitate</keyword>
<keyword evidence="6 18" id="KW-0285">Flavoprotein</keyword>
<sequence length="341" mass="36551">MVAELLKPAIAAALAAAMAGCMFSDQVESFAGPTMGSTYSVKYVQRRGTPAKEDLQRETEAILADLDRQVSTYRSDSDIERFNALPAGSCAPMPATVRELVAAGERLSVESGGALDLTVGPLLDLWGFGPHSHGERVPDAEAIAAARQRVGHQHLRIDGERLCKDAPVQVDFNSIAAGHAVDRVVARLEALGVDSYLVEITGELKAKGLKPDGTPWRIAIEAPHDNERVAQKIVALDGYAVSSSGDYRNFFEQDGRRYSHTIDPQSGAPVAHRLASVTIVDPSALRADGLSTILMVLGDERGLVFAERQGIAAFLVIREDQGFITKSTAAFDRLFGAGDKQ</sequence>
<dbReference type="InterPro" id="IPR024932">
    <property type="entry name" value="ApbE"/>
</dbReference>
<keyword evidence="4" id="KW-1003">Cell membrane</keyword>
<keyword evidence="11 18" id="KW-0460">Magnesium</keyword>
<keyword evidence="10 18" id="KW-0274">FAD</keyword>
<evidence type="ECO:0000256" key="2">
    <source>
        <dbReference type="ARBA" id="ARBA00011955"/>
    </source>
</evidence>
<organism evidence="21 22">
    <name type="scientific">Azotobacter chroococcum</name>
    <dbReference type="NCBI Taxonomy" id="353"/>
    <lineage>
        <taxon>Bacteria</taxon>
        <taxon>Pseudomonadati</taxon>
        <taxon>Pseudomonadota</taxon>
        <taxon>Gammaproteobacteria</taxon>
        <taxon>Pseudomonadales</taxon>
        <taxon>Pseudomonadaceae</taxon>
        <taxon>Azotobacter</taxon>
    </lineage>
</organism>
<feature type="chain" id="PRO_5021038559" description="FAD:protein FMN transferase" evidence="20">
    <location>
        <begin position="20"/>
        <end position="341"/>
    </location>
</feature>
<evidence type="ECO:0000256" key="18">
    <source>
        <dbReference type="PIRNR" id="PIRNR006268"/>
    </source>
</evidence>
<dbReference type="PANTHER" id="PTHR30040">
    <property type="entry name" value="THIAMINE BIOSYNTHESIS LIPOPROTEIN APBE"/>
    <property type="match status" value="1"/>
</dbReference>
<keyword evidence="12" id="KW-0472">Membrane</keyword>
<feature type="binding site" evidence="19">
    <location>
        <position position="174"/>
    </location>
    <ligand>
        <name>Mg(2+)</name>
        <dbReference type="ChEBI" id="CHEBI:18420"/>
    </ligand>
</feature>
<dbReference type="PROSITE" id="PS51257">
    <property type="entry name" value="PROKAR_LIPOPROTEIN"/>
    <property type="match status" value="1"/>
</dbReference>
<feature type="signal peptide" evidence="20">
    <location>
        <begin position="1"/>
        <end position="19"/>
    </location>
</feature>
<feature type="binding site" evidence="19">
    <location>
        <position position="292"/>
    </location>
    <ligand>
        <name>Mg(2+)</name>
        <dbReference type="ChEBI" id="CHEBI:18420"/>
    </ligand>
</feature>
<evidence type="ECO:0000256" key="11">
    <source>
        <dbReference type="ARBA" id="ARBA00022842"/>
    </source>
</evidence>
<reference evidence="21 22" key="1">
    <citation type="submission" date="2019-03" db="EMBL/GenBank/DDBJ databases">
        <title>Genomic Encyclopedia of Type Strains, Phase IV (KMG-IV): sequencing the most valuable type-strain genomes for metagenomic binning, comparative biology and taxonomic classification.</title>
        <authorList>
            <person name="Goeker M."/>
        </authorList>
    </citation>
    <scope>NUCLEOTIDE SEQUENCE [LARGE SCALE GENOMIC DNA]</scope>
    <source>
        <strain evidence="21 22">DSM 2286</strain>
    </source>
</reference>
<name>A0A4R1PKP8_9GAMM</name>
<evidence type="ECO:0000256" key="20">
    <source>
        <dbReference type="RuleBase" id="RU363002"/>
    </source>
</evidence>
<evidence type="ECO:0000256" key="6">
    <source>
        <dbReference type="ARBA" id="ARBA00022630"/>
    </source>
</evidence>
<evidence type="ECO:0000256" key="14">
    <source>
        <dbReference type="ARBA" id="ARBA00023288"/>
    </source>
</evidence>
<dbReference type="InterPro" id="IPR003374">
    <property type="entry name" value="ApbE-like_sf"/>
</dbReference>